<name>A0A6M3Y6U2_9ZZZZ</name>
<dbReference type="AlphaFoldDB" id="A0A6M3Y6U2"/>
<organism evidence="1">
    <name type="scientific">viral metagenome</name>
    <dbReference type="NCBI Taxonomy" id="1070528"/>
    <lineage>
        <taxon>unclassified sequences</taxon>
        <taxon>metagenomes</taxon>
        <taxon>organismal metagenomes</taxon>
    </lineage>
</organism>
<gene>
    <name evidence="1" type="ORF">TM448B07734_0003</name>
</gene>
<accession>A0A6M3Y6U2</accession>
<proteinExistence type="predicted"/>
<sequence>MRTEETKIYKFEELSEEAKDRALKDWRAFLFDSGFAWMDEYFDSIKEGLKAFDCDLKDWSIDWLDENRSSVKVSAWEIGEDEEERDLEAILNDDYKEKIFSEGGCPFTGFCGDEDFLDPIQDFLKKPDKETTMEELMRDCAYSVRVQARISAEEQMTEEYFIDHAEAYNFEFTEDGKMW</sequence>
<dbReference type="EMBL" id="MT145175">
    <property type="protein sequence ID" value="QJI04386.1"/>
    <property type="molecule type" value="Genomic_DNA"/>
</dbReference>
<evidence type="ECO:0000313" key="1">
    <source>
        <dbReference type="EMBL" id="QJI04386.1"/>
    </source>
</evidence>
<reference evidence="1" key="1">
    <citation type="submission" date="2020-03" db="EMBL/GenBank/DDBJ databases">
        <title>The deep terrestrial virosphere.</title>
        <authorList>
            <person name="Holmfeldt K."/>
            <person name="Nilsson E."/>
            <person name="Simone D."/>
            <person name="Lopez-Fernandez M."/>
            <person name="Wu X."/>
            <person name="de Brujin I."/>
            <person name="Lundin D."/>
            <person name="Andersson A."/>
            <person name="Bertilsson S."/>
            <person name="Dopson M."/>
        </authorList>
    </citation>
    <scope>NUCLEOTIDE SEQUENCE</scope>
    <source>
        <strain evidence="1">TM448B07734</strain>
    </source>
</reference>
<protein>
    <submittedName>
        <fullName evidence="1">Uncharacterized protein</fullName>
    </submittedName>
</protein>